<sequence>MRWLLAIGVILMGVLLWGMYAQAKWSPVPPAYNPFAPLAIKDPITWMTRWKLARLEGDADRCWETLAQEQNDRSELNIVAQKPLELGQCRLERAARVFETGVRFNASFLASCPLAVRWLMFERHRLQPIAERTLGSPVRQVVHYGSFACRNVYNRPEGRRSEHATADAFDLAGVVLDDGRRLTLEREWDDGGERGLFWHQAFDGACDVFGTVLGPEYNQAHRNHFHMGLRRYGFCR</sequence>
<organism evidence="2 3">
    <name type="scientific">Larsenimonas suaedae</name>
    <dbReference type="NCBI Taxonomy" id="1851019"/>
    <lineage>
        <taxon>Bacteria</taxon>
        <taxon>Pseudomonadati</taxon>
        <taxon>Pseudomonadota</taxon>
        <taxon>Gammaproteobacteria</taxon>
        <taxon>Oceanospirillales</taxon>
        <taxon>Halomonadaceae</taxon>
        <taxon>Larsenimonas</taxon>
    </lineage>
</organism>
<evidence type="ECO:0000259" key="1">
    <source>
        <dbReference type="Pfam" id="PF06904"/>
    </source>
</evidence>
<dbReference type="EMBL" id="JARWAO010000005">
    <property type="protein sequence ID" value="MDR5896516.1"/>
    <property type="molecule type" value="Genomic_DNA"/>
</dbReference>
<dbReference type="InterPro" id="IPR009683">
    <property type="entry name" value="Extensin-like_C"/>
</dbReference>
<reference evidence="2 3" key="1">
    <citation type="submission" date="2023-04" db="EMBL/GenBank/DDBJ databases">
        <title>A long-awaited taxogenomic arrangement of the family Halomonadaceae.</title>
        <authorList>
            <person name="De La Haba R."/>
            <person name="Chuvochina M."/>
            <person name="Wittouck S."/>
            <person name="Arahal D.R."/>
            <person name="Sanchez-Porro C."/>
            <person name="Hugenholtz P."/>
            <person name="Ventosa A."/>
        </authorList>
    </citation>
    <scope>NUCLEOTIDE SEQUENCE [LARGE SCALE GENOMIC DNA]</scope>
    <source>
        <strain evidence="2 3">DSM 22428</strain>
    </source>
</reference>
<dbReference type="Proteomes" id="UP001269375">
    <property type="component" value="Unassembled WGS sequence"/>
</dbReference>
<dbReference type="Pfam" id="PF06904">
    <property type="entry name" value="Extensin-like_C"/>
    <property type="match status" value="1"/>
</dbReference>
<dbReference type="RefSeq" id="WP_251594205.1">
    <property type="nucleotide sequence ID" value="NZ_JAMLJI010000003.1"/>
</dbReference>
<comment type="caution">
    <text evidence="2">The sequence shown here is derived from an EMBL/GenBank/DDBJ whole genome shotgun (WGS) entry which is preliminary data.</text>
</comment>
<gene>
    <name evidence="2" type="ORF">QC825_10565</name>
</gene>
<accession>A0ABU1GWU4</accession>
<protein>
    <submittedName>
        <fullName evidence="2">Extensin family protein</fullName>
    </submittedName>
</protein>
<keyword evidence="3" id="KW-1185">Reference proteome</keyword>
<name>A0ABU1GWU4_9GAMM</name>
<evidence type="ECO:0000313" key="3">
    <source>
        <dbReference type="Proteomes" id="UP001269375"/>
    </source>
</evidence>
<feature type="domain" description="Extensin-like C-terminal" evidence="1">
    <location>
        <begin position="72"/>
        <end position="236"/>
    </location>
</feature>
<proteinExistence type="predicted"/>
<evidence type="ECO:0000313" key="2">
    <source>
        <dbReference type="EMBL" id="MDR5896516.1"/>
    </source>
</evidence>